<dbReference type="FunFam" id="3.30.60.60:FF:000001">
    <property type="entry name" value="Histone acetyltransferase"/>
    <property type="match status" value="1"/>
</dbReference>
<keyword evidence="15" id="KW-1185">Reference proteome</keyword>
<dbReference type="InterPro" id="IPR040706">
    <property type="entry name" value="Zf-MYST"/>
</dbReference>
<keyword evidence="9" id="KW-0007">Acetylation</keyword>
<dbReference type="OrthoDB" id="787137at2759"/>
<dbReference type="GO" id="GO:0003682">
    <property type="term" value="F:chromatin binding"/>
    <property type="evidence" value="ECO:0007669"/>
    <property type="project" value="TreeGrafter"/>
</dbReference>
<comment type="caution">
    <text evidence="14">The sequence shown here is derived from an EMBL/GenBank/DDBJ whole genome shotgun (WGS) entry which is preliminary data.</text>
</comment>
<dbReference type="GO" id="GO:0004402">
    <property type="term" value="F:histone acetyltransferase activity"/>
    <property type="evidence" value="ECO:0007669"/>
    <property type="project" value="InterPro"/>
</dbReference>
<evidence type="ECO:0000256" key="3">
    <source>
        <dbReference type="ARBA" id="ARBA00013184"/>
    </source>
</evidence>
<feature type="compositionally biased region" description="Basic residues" evidence="12">
    <location>
        <begin position="213"/>
        <end position="226"/>
    </location>
</feature>
<dbReference type="AlphaFoldDB" id="A0A9N8WFZ7"/>
<dbReference type="InterPro" id="IPR002717">
    <property type="entry name" value="HAT_MYST-type"/>
</dbReference>
<evidence type="ECO:0000256" key="12">
    <source>
        <dbReference type="SAM" id="MobiDB-lite"/>
    </source>
</evidence>
<keyword evidence="10 11" id="KW-0539">Nucleus</keyword>
<feature type="compositionally biased region" description="Basic and acidic residues" evidence="12">
    <location>
        <begin position="230"/>
        <end position="240"/>
    </location>
</feature>
<keyword evidence="4" id="KW-0808">Transferase</keyword>
<dbReference type="GO" id="GO:0006357">
    <property type="term" value="P:regulation of transcription by RNA polymerase II"/>
    <property type="evidence" value="ECO:0007669"/>
    <property type="project" value="TreeGrafter"/>
</dbReference>
<evidence type="ECO:0000313" key="14">
    <source>
        <dbReference type="EMBL" id="CAG8482066.1"/>
    </source>
</evidence>
<dbReference type="SUPFAM" id="SSF55729">
    <property type="entry name" value="Acyl-CoA N-acyltransferases (Nat)"/>
    <property type="match status" value="1"/>
</dbReference>
<evidence type="ECO:0000256" key="10">
    <source>
        <dbReference type="ARBA" id="ARBA00023242"/>
    </source>
</evidence>
<dbReference type="Proteomes" id="UP000789706">
    <property type="component" value="Unassembled WGS sequence"/>
</dbReference>
<dbReference type="GO" id="GO:0008270">
    <property type="term" value="F:zinc ion binding"/>
    <property type="evidence" value="ECO:0007669"/>
    <property type="project" value="UniProtKB-KW"/>
</dbReference>
<dbReference type="Gene3D" id="3.40.630.30">
    <property type="match status" value="1"/>
</dbReference>
<feature type="domain" description="MYST-type HAT" evidence="13">
    <location>
        <begin position="423"/>
        <end position="507"/>
    </location>
</feature>
<evidence type="ECO:0000256" key="11">
    <source>
        <dbReference type="RuleBase" id="RU361211"/>
    </source>
</evidence>
<gene>
    <name evidence="14" type="ORF">DEBURN_LOCUS3717</name>
</gene>
<dbReference type="InterPro" id="IPR016181">
    <property type="entry name" value="Acyl_CoA_acyltransferase"/>
</dbReference>
<feature type="region of interest" description="Disordered" evidence="12">
    <location>
        <begin position="103"/>
        <end position="129"/>
    </location>
</feature>
<reference evidence="14" key="1">
    <citation type="submission" date="2021-06" db="EMBL/GenBank/DDBJ databases">
        <authorList>
            <person name="Kallberg Y."/>
            <person name="Tangrot J."/>
            <person name="Rosling A."/>
        </authorList>
    </citation>
    <scope>NUCLEOTIDE SEQUENCE</scope>
    <source>
        <strain evidence="14">AZ414A</strain>
    </source>
</reference>
<evidence type="ECO:0000256" key="8">
    <source>
        <dbReference type="ARBA" id="ARBA00022853"/>
    </source>
</evidence>
<feature type="compositionally biased region" description="Basic and acidic residues" evidence="12">
    <location>
        <begin position="31"/>
        <end position="45"/>
    </location>
</feature>
<keyword evidence="5" id="KW-0479">Metal-binding</keyword>
<feature type="compositionally biased region" description="Low complexity" evidence="12">
    <location>
        <begin position="241"/>
        <end position="251"/>
    </location>
</feature>
<dbReference type="InterPro" id="IPR050603">
    <property type="entry name" value="MYST_HAT"/>
</dbReference>
<accession>A0A9N8WFZ7</accession>
<dbReference type="PANTHER" id="PTHR10615:SF161">
    <property type="entry name" value="HISTONE ACETYLTRANSFERASE KAT7"/>
    <property type="match status" value="1"/>
</dbReference>
<feature type="compositionally biased region" description="Polar residues" evidence="12">
    <location>
        <begin position="65"/>
        <end position="86"/>
    </location>
</feature>
<evidence type="ECO:0000256" key="5">
    <source>
        <dbReference type="ARBA" id="ARBA00022723"/>
    </source>
</evidence>
<feature type="compositionally biased region" description="Low complexity" evidence="12">
    <location>
        <begin position="173"/>
        <end position="192"/>
    </location>
</feature>
<keyword evidence="8" id="KW-0156">Chromatin regulator</keyword>
<proteinExistence type="inferred from homology"/>
<sequence>MDVMQPKYRKIRPITIISTTKKVGSKKLKRKRDELSDIEINKEVDQSGSNEVEETSNLNDEETLNTDNVTNGTNNQQNMDRSTTKNSARKKVKINKVIKRDESVENEDSNLKVGKNETTSNKLKNKNTKISDRKEISTIENHRNNIINNEDPVDELNNVATPNTIEGDDDFSTPKTMDSTTTSTRPRRNSMPGQKKRKNSVTPAQRRNSTSSRGRRNSSSRGRPRTVKPVIDEHDSDKDLSSILEISNNNSQVDQTEISTQSRTVDTRSKSKRRRGAKISHSDDEDYVNQTRNNNNSADKIRGSTADTSLTTPTRVKIKRLESLEDSLSDNDNTFKGDRRNGRFTDDEQFSDVEIDLKSKSNMFDLFCGKLTPEEADTTKTRPDQKDKVMFEYAKIQAESAMSPKPKKEITLEIDDQPQVFADATPKIRTIRFGDWEMDTWFVSPYPEEYSVNPMLHICEFCLKYMKSEYIADRHKMKCPMRHPPGDEIYRDGPISIFEVDGRKNKV</sequence>
<dbReference type="PANTHER" id="PTHR10615">
    <property type="entry name" value="HISTONE ACETYLTRANSFERASE"/>
    <property type="match status" value="1"/>
</dbReference>
<keyword evidence="6" id="KW-0863">Zinc-finger</keyword>
<dbReference type="Pfam" id="PF17772">
    <property type="entry name" value="zf-MYST"/>
    <property type="match status" value="1"/>
</dbReference>
<evidence type="ECO:0000256" key="6">
    <source>
        <dbReference type="ARBA" id="ARBA00022771"/>
    </source>
</evidence>
<feature type="compositionally biased region" description="Acidic residues" evidence="12">
    <location>
        <begin position="51"/>
        <end position="64"/>
    </location>
</feature>
<dbReference type="Gene3D" id="3.30.60.60">
    <property type="entry name" value="N-acetyl transferase-like"/>
    <property type="match status" value="1"/>
</dbReference>
<evidence type="ECO:0000256" key="1">
    <source>
        <dbReference type="ARBA" id="ARBA00004123"/>
    </source>
</evidence>
<dbReference type="GO" id="GO:0005634">
    <property type="term" value="C:nucleus"/>
    <property type="evidence" value="ECO:0007669"/>
    <property type="project" value="UniProtKB-SubCell"/>
</dbReference>
<protein>
    <recommendedName>
        <fullName evidence="3 11">Histone acetyltransferase</fullName>
        <ecNumber evidence="3 11">2.3.1.48</ecNumber>
    </recommendedName>
</protein>
<comment type="catalytic activity">
    <reaction evidence="11">
        <text>L-lysyl-[protein] + acetyl-CoA = N(6)-acetyl-L-lysyl-[protein] + CoA + H(+)</text>
        <dbReference type="Rhea" id="RHEA:45948"/>
        <dbReference type="Rhea" id="RHEA-COMP:9752"/>
        <dbReference type="Rhea" id="RHEA-COMP:10731"/>
        <dbReference type="ChEBI" id="CHEBI:15378"/>
        <dbReference type="ChEBI" id="CHEBI:29969"/>
        <dbReference type="ChEBI" id="CHEBI:57287"/>
        <dbReference type="ChEBI" id="CHEBI:57288"/>
        <dbReference type="ChEBI" id="CHEBI:61930"/>
        <dbReference type="EC" id="2.3.1.48"/>
    </reaction>
</comment>
<name>A0A9N8WFZ7_9GLOM</name>
<keyword evidence="7" id="KW-0862">Zinc</keyword>
<dbReference type="PROSITE" id="PS51726">
    <property type="entry name" value="MYST_HAT"/>
    <property type="match status" value="1"/>
</dbReference>
<comment type="similarity">
    <text evidence="2 11">Belongs to the MYST (SAS/MOZ) family.</text>
</comment>
<dbReference type="EC" id="2.3.1.48" evidence="3 11"/>
<evidence type="ECO:0000256" key="9">
    <source>
        <dbReference type="ARBA" id="ARBA00022990"/>
    </source>
</evidence>
<dbReference type="GO" id="GO:1990467">
    <property type="term" value="C:NuA3a histone acetyltransferase complex"/>
    <property type="evidence" value="ECO:0007669"/>
    <property type="project" value="TreeGrafter"/>
</dbReference>
<comment type="subcellular location">
    <subcellularLocation>
        <location evidence="1 11">Nucleus</location>
    </subcellularLocation>
</comment>
<dbReference type="EMBL" id="CAJVPK010000245">
    <property type="protein sequence ID" value="CAG8482066.1"/>
    <property type="molecule type" value="Genomic_DNA"/>
</dbReference>
<organism evidence="14 15">
    <name type="scientific">Diversispora eburnea</name>
    <dbReference type="NCBI Taxonomy" id="1213867"/>
    <lineage>
        <taxon>Eukaryota</taxon>
        <taxon>Fungi</taxon>
        <taxon>Fungi incertae sedis</taxon>
        <taxon>Mucoromycota</taxon>
        <taxon>Glomeromycotina</taxon>
        <taxon>Glomeromycetes</taxon>
        <taxon>Diversisporales</taxon>
        <taxon>Diversisporaceae</taxon>
        <taxon>Diversispora</taxon>
    </lineage>
</organism>
<feature type="compositionally biased region" description="Polar residues" evidence="12">
    <location>
        <begin position="252"/>
        <end position="264"/>
    </location>
</feature>
<evidence type="ECO:0000256" key="7">
    <source>
        <dbReference type="ARBA" id="ARBA00022833"/>
    </source>
</evidence>
<feature type="compositionally biased region" description="Polar residues" evidence="12">
    <location>
        <begin position="288"/>
        <end position="298"/>
    </location>
</feature>
<feature type="region of interest" description="Disordered" evidence="12">
    <location>
        <begin position="23"/>
        <end position="89"/>
    </location>
</feature>
<dbReference type="GO" id="GO:0003712">
    <property type="term" value="F:transcription coregulator activity"/>
    <property type="evidence" value="ECO:0007669"/>
    <property type="project" value="TreeGrafter"/>
</dbReference>
<evidence type="ECO:0000259" key="13">
    <source>
        <dbReference type="PROSITE" id="PS51726"/>
    </source>
</evidence>
<evidence type="ECO:0000256" key="4">
    <source>
        <dbReference type="ARBA" id="ARBA00022679"/>
    </source>
</evidence>
<evidence type="ECO:0000313" key="15">
    <source>
        <dbReference type="Proteomes" id="UP000789706"/>
    </source>
</evidence>
<feature type="region of interest" description="Disordered" evidence="12">
    <location>
        <begin position="141"/>
        <end position="308"/>
    </location>
</feature>
<evidence type="ECO:0000256" key="2">
    <source>
        <dbReference type="ARBA" id="ARBA00010107"/>
    </source>
</evidence>